<dbReference type="CDD" id="cd05233">
    <property type="entry name" value="SDR_c"/>
    <property type="match status" value="1"/>
</dbReference>
<sequence length="279" mass="29791">MGAGMKKKPLHPSTQAAAVITGAGSGIGRSFAYEVARRGGSVLCVDINEERAEQVAISLRALGTHAVALGCDVGDEKQMAYLAENAEPLLGRPVTLVINNAGVGLGGPIGEVSLEDWHWCMNVNLWGVIHGCHYFAPQLRDLGYGGIINVASAAAFGSAPEMAAYNVTKAGVLALSETLSSELTGTGVKITALCPTVVPTNIVENGRLPERRRDFARSAMTRYALTNADQVARQTLSALDRGELYMLPQIDGRLAWRLKRLTPRLYARAIGEAYRMLAD</sequence>
<dbReference type="Proteomes" id="UP000283734">
    <property type="component" value="Unassembled WGS sequence"/>
</dbReference>
<dbReference type="GO" id="GO:0016491">
    <property type="term" value="F:oxidoreductase activity"/>
    <property type="evidence" value="ECO:0007669"/>
    <property type="project" value="UniProtKB-KW"/>
</dbReference>
<dbReference type="Pfam" id="PF00106">
    <property type="entry name" value="adh_short"/>
    <property type="match status" value="1"/>
</dbReference>
<reference evidence="4 5" key="1">
    <citation type="submission" date="2018-09" db="EMBL/GenBank/DDBJ databases">
        <title>Alcanivorax profundi sp. nov., isolated from 1000 m-depth seawater of the Mariana Trench.</title>
        <authorList>
            <person name="Liu J."/>
        </authorList>
    </citation>
    <scope>NUCLEOTIDE SEQUENCE [LARGE SCALE GENOMIC DNA]</scope>
    <source>
        <strain evidence="4 5">MTEO17</strain>
    </source>
</reference>
<dbReference type="PANTHER" id="PTHR44196:SF1">
    <property type="entry name" value="DEHYDROGENASE_REDUCTASE SDR FAMILY MEMBER 7B"/>
    <property type="match status" value="1"/>
</dbReference>
<dbReference type="Gene3D" id="3.40.50.720">
    <property type="entry name" value="NAD(P)-binding Rossmann-like Domain"/>
    <property type="match status" value="1"/>
</dbReference>
<keyword evidence="2" id="KW-0560">Oxidoreductase</keyword>
<dbReference type="PROSITE" id="PS00061">
    <property type="entry name" value="ADH_SHORT"/>
    <property type="match status" value="1"/>
</dbReference>
<gene>
    <name evidence="4" type="ORF">D4A39_15750</name>
</gene>
<dbReference type="SUPFAM" id="SSF51735">
    <property type="entry name" value="NAD(P)-binding Rossmann-fold domains"/>
    <property type="match status" value="1"/>
</dbReference>
<dbReference type="EMBL" id="QYYA01000006">
    <property type="protein sequence ID" value="RJG16241.1"/>
    <property type="molecule type" value="Genomic_DNA"/>
</dbReference>
<dbReference type="PRINTS" id="PR00080">
    <property type="entry name" value="SDRFAMILY"/>
</dbReference>
<proteinExistence type="inferred from homology"/>
<comment type="caution">
    <text evidence="4">The sequence shown here is derived from an EMBL/GenBank/DDBJ whole genome shotgun (WGS) entry which is preliminary data.</text>
</comment>
<dbReference type="OrthoDB" id="4690547at2"/>
<evidence type="ECO:0000256" key="2">
    <source>
        <dbReference type="ARBA" id="ARBA00023002"/>
    </source>
</evidence>
<dbReference type="InterPro" id="IPR002347">
    <property type="entry name" value="SDR_fam"/>
</dbReference>
<protein>
    <submittedName>
        <fullName evidence="4">SDR family NAD(P)-dependent oxidoreductase</fullName>
    </submittedName>
</protein>
<dbReference type="InterPro" id="IPR020904">
    <property type="entry name" value="Sc_DH/Rdtase_CS"/>
</dbReference>
<dbReference type="PANTHER" id="PTHR44196">
    <property type="entry name" value="DEHYDROGENASE/REDUCTASE SDR FAMILY MEMBER 7B"/>
    <property type="match status" value="1"/>
</dbReference>
<name>A0A418XU62_9GAMM</name>
<dbReference type="InterPro" id="IPR036291">
    <property type="entry name" value="NAD(P)-bd_dom_sf"/>
</dbReference>
<dbReference type="AlphaFoldDB" id="A0A418XU62"/>
<comment type="similarity">
    <text evidence="1 3">Belongs to the short-chain dehydrogenases/reductases (SDR) family.</text>
</comment>
<evidence type="ECO:0000313" key="5">
    <source>
        <dbReference type="Proteomes" id="UP000283734"/>
    </source>
</evidence>
<dbReference type="GO" id="GO:0016020">
    <property type="term" value="C:membrane"/>
    <property type="evidence" value="ECO:0007669"/>
    <property type="project" value="TreeGrafter"/>
</dbReference>
<evidence type="ECO:0000256" key="3">
    <source>
        <dbReference type="RuleBase" id="RU000363"/>
    </source>
</evidence>
<accession>A0A418XU62</accession>
<dbReference type="PRINTS" id="PR00081">
    <property type="entry name" value="GDHRDH"/>
</dbReference>
<keyword evidence="5" id="KW-1185">Reference proteome</keyword>
<organism evidence="4 5">
    <name type="scientific">Alcanivorax profundi</name>
    <dbReference type="NCBI Taxonomy" id="2338368"/>
    <lineage>
        <taxon>Bacteria</taxon>
        <taxon>Pseudomonadati</taxon>
        <taxon>Pseudomonadota</taxon>
        <taxon>Gammaproteobacteria</taxon>
        <taxon>Oceanospirillales</taxon>
        <taxon>Alcanivoracaceae</taxon>
        <taxon>Alcanivorax</taxon>
    </lineage>
</organism>
<evidence type="ECO:0000256" key="1">
    <source>
        <dbReference type="ARBA" id="ARBA00006484"/>
    </source>
</evidence>
<evidence type="ECO:0000313" key="4">
    <source>
        <dbReference type="EMBL" id="RJG16241.1"/>
    </source>
</evidence>